<reference evidence="1 2" key="1">
    <citation type="submission" date="2024-09" db="EMBL/GenBank/DDBJ databases">
        <authorList>
            <person name="Sun Q."/>
            <person name="Mori K."/>
        </authorList>
    </citation>
    <scope>NUCLEOTIDE SEQUENCE [LARGE SCALE GENOMIC DNA]</scope>
    <source>
        <strain evidence="1 2">CECT 7955</strain>
    </source>
</reference>
<dbReference type="RefSeq" id="WP_236457000.1">
    <property type="nucleotide sequence ID" value="NZ_CBCSGE010000010.1"/>
</dbReference>
<name>A0ABV5GJA2_9FLAO</name>
<protein>
    <submittedName>
        <fullName evidence="1">Uncharacterized protein</fullName>
    </submittedName>
</protein>
<proteinExistence type="predicted"/>
<organism evidence="1 2">
    <name type="scientific">Flavobacterium jumunjinense</name>
    <dbReference type="NCBI Taxonomy" id="998845"/>
    <lineage>
        <taxon>Bacteria</taxon>
        <taxon>Pseudomonadati</taxon>
        <taxon>Bacteroidota</taxon>
        <taxon>Flavobacteriia</taxon>
        <taxon>Flavobacteriales</taxon>
        <taxon>Flavobacteriaceae</taxon>
        <taxon>Flavobacterium</taxon>
    </lineage>
</organism>
<evidence type="ECO:0000313" key="1">
    <source>
        <dbReference type="EMBL" id="MFB9095436.1"/>
    </source>
</evidence>
<keyword evidence="2" id="KW-1185">Reference proteome</keyword>
<comment type="caution">
    <text evidence="1">The sequence shown here is derived from an EMBL/GenBank/DDBJ whole genome shotgun (WGS) entry which is preliminary data.</text>
</comment>
<accession>A0ABV5GJA2</accession>
<dbReference type="EMBL" id="JBHMEY010000006">
    <property type="protein sequence ID" value="MFB9095436.1"/>
    <property type="molecule type" value="Genomic_DNA"/>
</dbReference>
<sequence>MIINLFKKPTEKCPRCLGKGFVDNNDIERLNKRLEWAPGKCAYCNGKGKVHIQTISNVPVNLSYLTVERPKIERWKLLLGNKNAKKKAEIYQENIKNFINDIVKQYFVINLDFETIADLHFARFKKKEVSIKERKEFLEYIEKVVELNRGKFEKKTTDNS</sequence>
<gene>
    <name evidence="1" type="ORF">ACFFVF_02820</name>
</gene>
<dbReference type="Proteomes" id="UP001589607">
    <property type="component" value="Unassembled WGS sequence"/>
</dbReference>
<evidence type="ECO:0000313" key="2">
    <source>
        <dbReference type="Proteomes" id="UP001589607"/>
    </source>
</evidence>